<feature type="non-terminal residue" evidence="2">
    <location>
        <position position="1"/>
    </location>
</feature>
<gene>
    <name evidence="2" type="ORF">TSAR_016144</name>
</gene>
<organism evidence="2 3">
    <name type="scientific">Trichomalopsis sarcophagae</name>
    <dbReference type="NCBI Taxonomy" id="543379"/>
    <lineage>
        <taxon>Eukaryota</taxon>
        <taxon>Metazoa</taxon>
        <taxon>Ecdysozoa</taxon>
        <taxon>Arthropoda</taxon>
        <taxon>Hexapoda</taxon>
        <taxon>Insecta</taxon>
        <taxon>Pterygota</taxon>
        <taxon>Neoptera</taxon>
        <taxon>Endopterygota</taxon>
        <taxon>Hymenoptera</taxon>
        <taxon>Apocrita</taxon>
        <taxon>Proctotrupomorpha</taxon>
        <taxon>Chalcidoidea</taxon>
        <taxon>Pteromalidae</taxon>
        <taxon>Pteromalinae</taxon>
        <taxon>Trichomalopsis</taxon>
    </lineage>
</organism>
<name>A0A232EPM1_9HYME</name>
<reference evidence="2 3" key="1">
    <citation type="journal article" date="2017" name="Curr. Biol.">
        <title>The Evolution of Venom by Co-option of Single-Copy Genes.</title>
        <authorList>
            <person name="Martinson E.O."/>
            <person name="Mrinalini"/>
            <person name="Kelkar Y.D."/>
            <person name="Chang C.H."/>
            <person name="Werren J.H."/>
        </authorList>
    </citation>
    <scope>NUCLEOTIDE SEQUENCE [LARGE SCALE GENOMIC DNA]</scope>
    <source>
        <strain evidence="2 3">Alberta</strain>
        <tissue evidence="2">Whole body</tissue>
    </source>
</reference>
<evidence type="ECO:0000313" key="3">
    <source>
        <dbReference type="Proteomes" id="UP000215335"/>
    </source>
</evidence>
<dbReference type="AlphaFoldDB" id="A0A232EPM1"/>
<accession>A0A232EPM1</accession>
<dbReference type="GO" id="GO:0003677">
    <property type="term" value="F:DNA binding"/>
    <property type="evidence" value="ECO:0007669"/>
    <property type="project" value="InterPro"/>
</dbReference>
<proteinExistence type="predicted"/>
<evidence type="ECO:0000259" key="1">
    <source>
        <dbReference type="PROSITE" id="PS51457"/>
    </source>
</evidence>
<comment type="caution">
    <text evidence="2">The sequence shown here is derived from an EMBL/GenBank/DDBJ whole genome shotgun (WGS) entry which is preliminary data.</text>
</comment>
<dbReference type="EMBL" id="NNAY01002919">
    <property type="protein sequence ID" value="OXU20304.1"/>
    <property type="molecule type" value="Genomic_DNA"/>
</dbReference>
<protein>
    <recommendedName>
        <fullName evidence="1">BEN domain-containing protein</fullName>
    </recommendedName>
</protein>
<dbReference type="Gene3D" id="1.10.10.2590">
    <property type="entry name" value="BEN domain"/>
    <property type="match status" value="1"/>
</dbReference>
<dbReference type="OrthoDB" id="7701138at2759"/>
<sequence length="133" mass="15064">INLSDYESDKTSFTGNKTAHNFAQQKFDLKSSIISNLIKSSVESFTNDLLENVFTDEELARSSVTGKPCNATKNQEVAPALDSARMDYIRETVHKFFGKTSKINSRINKAAQNKIITKRKDLEKRKKNSLFNL</sequence>
<evidence type="ECO:0000313" key="2">
    <source>
        <dbReference type="EMBL" id="OXU20304.1"/>
    </source>
</evidence>
<dbReference type="Proteomes" id="UP000215335">
    <property type="component" value="Unassembled WGS sequence"/>
</dbReference>
<dbReference type="SMART" id="SM01025">
    <property type="entry name" value="BEN"/>
    <property type="match status" value="1"/>
</dbReference>
<keyword evidence="3" id="KW-1185">Reference proteome</keyword>
<dbReference type="Pfam" id="PF10523">
    <property type="entry name" value="BEN"/>
    <property type="match status" value="1"/>
</dbReference>
<dbReference type="InterPro" id="IPR018379">
    <property type="entry name" value="BEN_domain"/>
</dbReference>
<feature type="domain" description="BEN" evidence="1">
    <location>
        <begin position="24"/>
        <end position="122"/>
    </location>
</feature>
<dbReference type="PROSITE" id="PS51457">
    <property type="entry name" value="BEN"/>
    <property type="match status" value="1"/>
</dbReference>